<reference evidence="1 2" key="1">
    <citation type="journal article" date="2008" name="PLoS Genet.">
        <title>Genomic islands in the pathogenic filamentous fungus Aspergillus fumigatus.</title>
        <authorList>
            <person name="Fedorova N.D."/>
            <person name="Khaldi N."/>
            <person name="Joardar V.S."/>
            <person name="Maiti R."/>
            <person name="Amedeo P."/>
            <person name="Anderson M.J."/>
            <person name="Crabtree J."/>
            <person name="Silva J.C."/>
            <person name="Badger J.H."/>
            <person name="Albarraq A."/>
            <person name="Angiuoli S."/>
            <person name="Bussey H."/>
            <person name="Bowyer P."/>
            <person name="Cotty P.J."/>
            <person name="Dyer P.S."/>
            <person name="Egan A."/>
            <person name="Galens K."/>
            <person name="Fraser-Liggett C.M."/>
            <person name="Haas B.J."/>
            <person name="Inman J.M."/>
            <person name="Kent R."/>
            <person name="Lemieux S."/>
            <person name="Malavazi I."/>
            <person name="Orvis J."/>
            <person name="Roemer T."/>
            <person name="Ronning C.M."/>
            <person name="Sundaram J.P."/>
            <person name="Sutton G."/>
            <person name="Turner G."/>
            <person name="Venter J.C."/>
            <person name="White O.R."/>
            <person name="Whitty B.R."/>
            <person name="Youngman P."/>
            <person name="Wolfe K.H."/>
            <person name="Goldman G.H."/>
            <person name="Wortman J.R."/>
            <person name="Jiang B."/>
            <person name="Denning D.W."/>
            <person name="Nierman W.C."/>
        </authorList>
    </citation>
    <scope>NUCLEOTIDE SEQUENCE [LARGE SCALE GENOMIC DNA]</scope>
    <source>
        <strain evidence="2">CBS 144.89 / FGSC A1163 / CEA10</strain>
    </source>
</reference>
<dbReference type="HOGENOM" id="CLU_2775488_0_0_1"/>
<dbReference type="Proteomes" id="UP000001699">
    <property type="component" value="Unassembled WGS sequence"/>
</dbReference>
<organism evidence="1 2">
    <name type="scientific">Aspergillus fumigatus (strain CBS 144.89 / FGSC A1163 / CEA10)</name>
    <name type="common">Neosartorya fumigata</name>
    <dbReference type="NCBI Taxonomy" id="451804"/>
    <lineage>
        <taxon>Eukaryota</taxon>
        <taxon>Fungi</taxon>
        <taxon>Dikarya</taxon>
        <taxon>Ascomycota</taxon>
        <taxon>Pezizomycotina</taxon>
        <taxon>Eurotiomycetes</taxon>
        <taxon>Eurotiomycetidae</taxon>
        <taxon>Eurotiales</taxon>
        <taxon>Aspergillaceae</taxon>
        <taxon>Aspergillus</taxon>
        <taxon>Aspergillus subgen. Fumigati</taxon>
    </lineage>
</organism>
<keyword evidence="2" id="KW-1185">Reference proteome</keyword>
<dbReference type="VEuPathDB" id="FungiDB:AFUB_062070"/>
<protein>
    <submittedName>
        <fullName evidence="1">Uncharacterized protein</fullName>
    </submittedName>
</protein>
<proteinExistence type="predicted"/>
<evidence type="ECO:0000313" key="2">
    <source>
        <dbReference type="Proteomes" id="UP000001699"/>
    </source>
</evidence>
<dbReference type="AlphaFoldDB" id="B0Y2J8"/>
<dbReference type="EMBL" id="DS499597">
    <property type="protein sequence ID" value="EDP52169.1"/>
    <property type="molecule type" value="Genomic_DNA"/>
</dbReference>
<gene>
    <name evidence="1" type="ORF">AFUB_062070</name>
</gene>
<evidence type="ECO:0000313" key="1">
    <source>
        <dbReference type="EMBL" id="EDP52169.1"/>
    </source>
</evidence>
<accession>B0Y2J8</accession>
<name>B0Y2J8_ASPFC</name>
<sequence>MLHEARLRLYPLAKRDPKIFAIKPGLHSNGPVDGPVTTDPAESAANAATTVHLLRCSGTIAIKDIKSIN</sequence>